<dbReference type="GO" id="GO:0004519">
    <property type="term" value="F:endonuclease activity"/>
    <property type="evidence" value="ECO:0007669"/>
    <property type="project" value="UniProtKB-KW"/>
</dbReference>
<dbReference type="Gene3D" id="3.40.570.10">
    <property type="entry name" value="Extracellular Endonuclease, subunit A"/>
    <property type="match status" value="1"/>
</dbReference>
<evidence type="ECO:0000256" key="8">
    <source>
        <dbReference type="RuleBase" id="RU366055"/>
    </source>
</evidence>
<evidence type="ECO:0000259" key="11">
    <source>
        <dbReference type="SMART" id="SM00892"/>
    </source>
</evidence>
<accession>A0ABT7BYP0</accession>
<gene>
    <name evidence="13" type="ORF">PMH09_13445</name>
</gene>
<dbReference type="InterPro" id="IPR044929">
    <property type="entry name" value="DNA/RNA_non-sp_Endonuclease_sf"/>
</dbReference>
<evidence type="ECO:0000313" key="13">
    <source>
        <dbReference type="EMBL" id="MDJ1184190.1"/>
    </source>
</evidence>
<feature type="region of interest" description="Disordered" evidence="9">
    <location>
        <begin position="48"/>
        <end position="84"/>
    </location>
</feature>
<feature type="compositionally biased region" description="Basic and acidic residues" evidence="9">
    <location>
        <begin position="49"/>
        <end position="61"/>
    </location>
</feature>
<dbReference type="InterPro" id="IPR008613">
    <property type="entry name" value="Excalibur_Ca-bd_domain"/>
</dbReference>
<keyword evidence="5 8" id="KW-0255">Endonuclease</keyword>
<dbReference type="InterPro" id="IPR001604">
    <property type="entry name" value="Endo_G_ENPP1-like_dom"/>
</dbReference>
<evidence type="ECO:0000313" key="14">
    <source>
        <dbReference type="Proteomes" id="UP001232992"/>
    </source>
</evidence>
<dbReference type="InterPro" id="IPR020821">
    <property type="entry name" value="ENPP1-3/EXOG-like_nuc-like"/>
</dbReference>
<dbReference type="PROSITE" id="PS01070">
    <property type="entry name" value="NUCLEASE_NON_SPEC"/>
    <property type="match status" value="1"/>
</dbReference>
<dbReference type="Proteomes" id="UP001232992">
    <property type="component" value="Unassembled WGS sequence"/>
</dbReference>
<comment type="similarity">
    <text evidence="2 8">Belongs to the DNA/RNA non-specific endonuclease family.</text>
</comment>
<proteinExistence type="inferred from homology"/>
<reference evidence="13 14" key="1">
    <citation type="submission" date="2023-01" db="EMBL/GenBank/DDBJ databases">
        <title>Novel diversity within Roseofilum (Cyanobacteria; Desertifilaceae) from marine benthic mats with descriptions of four novel species.</title>
        <authorList>
            <person name="Wang Y."/>
            <person name="Berthold D.E."/>
            <person name="Hu J."/>
            <person name="Lefler F.W."/>
            <person name="Laughinghouse H.D. IV."/>
        </authorList>
    </citation>
    <scope>NUCLEOTIDE SEQUENCE [LARGE SCALE GENOMIC DNA]</scope>
    <source>
        <strain evidence="13 14">BLCC-M143</strain>
    </source>
</reference>
<evidence type="ECO:0000256" key="5">
    <source>
        <dbReference type="ARBA" id="ARBA00022759"/>
    </source>
</evidence>
<evidence type="ECO:0000256" key="3">
    <source>
        <dbReference type="ARBA" id="ARBA00022722"/>
    </source>
</evidence>
<evidence type="ECO:0000256" key="2">
    <source>
        <dbReference type="ARBA" id="ARBA00010052"/>
    </source>
</evidence>
<evidence type="ECO:0000256" key="1">
    <source>
        <dbReference type="ARBA" id="ARBA00001946"/>
    </source>
</evidence>
<dbReference type="EMBL" id="JAQOSQ010000013">
    <property type="protein sequence ID" value="MDJ1184190.1"/>
    <property type="molecule type" value="Genomic_DNA"/>
</dbReference>
<evidence type="ECO:0000256" key="9">
    <source>
        <dbReference type="SAM" id="MobiDB-lite"/>
    </source>
</evidence>
<feature type="compositionally biased region" description="Low complexity" evidence="9">
    <location>
        <begin position="74"/>
        <end position="84"/>
    </location>
</feature>
<keyword evidence="6 8" id="KW-0378">Hydrolase</keyword>
<dbReference type="SMART" id="SM00894">
    <property type="entry name" value="Excalibur"/>
    <property type="match status" value="1"/>
</dbReference>
<name>A0ABT7BYP0_9CYAN</name>
<comment type="cofactor">
    <cofactor evidence="1 8">
        <name>Mg(2+)</name>
        <dbReference type="ChEBI" id="CHEBI:18420"/>
    </cofactor>
</comment>
<dbReference type="Pfam" id="PF05901">
    <property type="entry name" value="Excalibur"/>
    <property type="match status" value="1"/>
</dbReference>
<evidence type="ECO:0000259" key="12">
    <source>
        <dbReference type="SMART" id="SM00894"/>
    </source>
</evidence>
<dbReference type="PROSITE" id="PS51257">
    <property type="entry name" value="PROKAR_LIPOPROTEIN"/>
    <property type="match status" value="1"/>
</dbReference>
<dbReference type="Pfam" id="PF01223">
    <property type="entry name" value="Endonuclease_NS"/>
    <property type="match status" value="1"/>
</dbReference>
<evidence type="ECO:0000256" key="4">
    <source>
        <dbReference type="ARBA" id="ARBA00022723"/>
    </source>
</evidence>
<feature type="domain" description="DNA/RNA non-specific endonuclease/pyrophosphatase/phosphodiesterase" evidence="11">
    <location>
        <begin position="109"/>
        <end position="304"/>
    </location>
</feature>
<dbReference type="SUPFAM" id="SSF54060">
    <property type="entry name" value="His-Me finger endonucleases"/>
    <property type="match status" value="1"/>
</dbReference>
<dbReference type="PANTHER" id="PTHR13966:SF5">
    <property type="entry name" value="ENDONUCLEASE G, MITOCHONDRIAL"/>
    <property type="match status" value="1"/>
</dbReference>
<keyword evidence="4 8" id="KW-0479">Metal-binding</keyword>
<protein>
    <recommendedName>
        <fullName evidence="8">Endonuclease</fullName>
        <ecNumber evidence="8">3.1.30.-</ecNumber>
    </recommendedName>
</protein>
<dbReference type="InterPro" id="IPR018524">
    <property type="entry name" value="DNA/RNA_endonuclease_AS"/>
</dbReference>
<feature type="domain" description="Excalibur calcium-binding" evidence="12">
    <location>
        <begin position="27"/>
        <end position="64"/>
    </location>
</feature>
<dbReference type="EC" id="3.1.30.-" evidence="8"/>
<sequence>MRVRWSLVLIGLLLGACEPPLPSCVDTDCNCSDFSTQEEAQQVLDAFPDDPHRLDPDRDGEACESLPKTQNNDRTLTSSELSRLSSEPQVRFGYPSAASTESLDNYLLSRPQYSLSYNCARGLPNWVSWQLTSEWLGQVDRADNFRRDSELPEGCYKAKSSDYRNTGYDRGHLTPSADRAKSSDDNAKTFLMTNIMPQAPANNREVWRELEEHSRRLVQQGKELAIVAGPLGQLKTIADGKIAVPQSTWKVILVLDGNIVEEAIAVQMPNDQTVAGTDWEDYRVSVDRVEGDTELDFFPLLPDRIERSIEQAAP</sequence>
<keyword evidence="14" id="KW-1185">Reference proteome</keyword>
<keyword evidence="3 8" id="KW-0540">Nuclease</keyword>
<evidence type="ECO:0000256" key="7">
    <source>
        <dbReference type="ARBA" id="ARBA00022842"/>
    </source>
</evidence>
<dbReference type="CDD" id="cd00091">
    <property type="entry name" value="NUC"/>
    <property type="match status" value="1"/>
</dbReference>
<comment type="caution">
    <text evidence="13">The sequence shown here is derived from an EMBL/GenBank/DDBJ whole genome shotgun (WGS) entry which is preliminary data.</text>
</comment>
<dbReference type="SMART" id="SM00892">
    <property type="entry name" value="Endonuclease_NS"/>
    <property type="match status" value="1"/>
</dbReference>
<dbReference type="PANTHER" id="PTHR13966">
    <property type="entry name" value="ENDONUCLEASE RELATED"/>
    <property type="match status" value="1"/>
</dbReference>
<dbReference type="InterPro" id="IPR044925">
    <property type="entry name" value="His-Me_finger_sf"/>
</dbReference>
<dbReference type="RefSeq" id="WP_283758844.1">
    <property type="nucleotide sequence ID" value="NZ_JAQOSQ010000013.1"/>
</dbReference>
<dbReference type="InterPro" id="IPR040255">
    <property type="entry name" value="Non-specific_endonuclease"/>
</dbReference>
<organism evidence="13 14">
    <name type="scientific">Roseofilum casamattae BLCC-M143</name>
    <dbReference type="NCBI Taxonomy" id="3022442"/>
    <lineage>
        <taxon>Bacteria</taxon>
        <taxon>Bacillati</taxon>
        <taxon>Cyanobacteriota</taxon>
        <taxon>Cyanophyceae</taxon>
        <taxon>Desertifilales</taxon>
        <taxon>Desertifilaceae</taxon>
        <taxon>Roseofilum</taxon>
        <taxon>Roseofilum casamattae</taxon>
    </lineage>
</organism>
<keyword evidence="7" id="KW-0460">Magnesium</keyword>
<evidence type="ECO:0000259" key="10">
    <source>
        <dbReference type="SMART" id="SM00477"/>
    </source>
</evidence>
<feature type="domain" description="ENPP1-3/EXOG-like endonuclease/phosphodiesterase" evidence="10">
    <location>
        <begin position="110"/>
        <end position="304"/>
    </location>
</feature>
<evidence type="ECO:0000256" key="6">
    <source>
        <dbReference type="ARBA" id="ARBA00022801"/>
    </source>
</evidence>
<dbReference type="SMART" id="SM00477">
    <property type="entry name" value="NUC"/>
    <property type="match status" value="1"/>
</dbReference>